<dbReference type="NCBIfam" id="TIGR00287">
    <property type="entry name" value="cas1"/>
    <property type="match status" value="1"/>
</dbReference>
<dbReference type="InterPro" id="IPR002729">
    <property type="entry name" value="CRISPR-assoc_Cas1"/>
</dbReference>
<keyword evidence="5 10" id="KW-0460">Magnesium</keyword>
<evidence type="ECO:0000256" key="4">
    <source>
        <dbReference type="ARBA" id="ARBA00022801"/>
    </source>
</evidence>
<feature type="binding site" evidence="10">
    <location>
        <position position="143"/>
    </location>
    <ligand>
        <name>Mn(2+)</name>
        <dbReference type="ChEBI" id="CHEBI:29035"/>
    </ligand>
</feature>
<evidence type="ECO:0000256" key="7">
    <source>
        <dbReference type="ARBA" id="ARBA00023125"/>
    </source>
</evidence>
<evidence type="ECO:0000256" key="10">
    <source>
        <dbReference type="HAMAP-Rule" id="MF_01470"/>
    </source>
</evidence>
<dbReference type="GO" id="GO:0016787">
    <property type="term" value="F:hydrolase activity"/>
    <property type="evidence" value="ECO:0007669"/>
    <property type="project" value="UniProtKB-KW"/>
</dbReference>
<name>A0A930B9R0_9FIRM</name>
<gene>
    <name evidence="10 11" type="primary">cas1</name>
    <name evidence="11" type="ORF">HXL70_08725</name>
</gene>
<protein>
    <recommendedName>
        <fullName evidence="10">CRISPR-associated endonuclease Cas1</fullName>
        <ecNumber evidence="10">3.1.-.-</ecNumber>
    </recommendedName>
</protein>
<feature type="binding site" evidence="10">
    <location>
        <position position="199"/>
    </location>
    <ligand>
        <name>Mn(2+)</name>
        <dbReference type="ChEBI" id="CHEBI:29035"/>
    </ligand>
</feature>
<comment type="caution">
    <text evidence="11">The sequence shown here is derived from an EMBL/GenBank/DDBJ whole genome shotgun (WGS) entry which is preliminary data.</text>
</comment>
<dbReference type="Proteomes" id="UP000757890">
    <property type="component" value="Unassembled WGS sequence"/>
</dbReference>
<comment type="function">
    <text evidence="10">CRISPR (clustered regularly interspaced short palindromic repeat), is an adaptive immune system that provides protection against mobile genetic elements (viruses, transposable elements and conjugative plasmids). CRISPR clusters contain spacers, sequences complementary to antecedent mobile elements, and target invading nucleic acids. CRISPR clusters are transcribed and processed into CRISPR RNA (crRNA). Acts as a dsDNA endonuclease. Involved in the integration of spacer DNA into the CRISPR cassette.</text>
</comment>
<dbReference type="GO" id="GO:0003677">
    <property type="term" value="F:DNA binding"/>
    <property type="evidence" value="ECO:0007669"/>
    <property type="project" value="UniProtKB-KW"/>
</dbReference>
<dbReference type="EC" id="3.1.-.-" evidence="10"/>
<dbReference type="InterPro" id="IPR050646">
    <property type="entry name" value="Cas1"/>
</dbReference>
<evidence type="ECO:0000256" key="3">
    <source>
        <dbReference type="ARBA" id="ARBA00022759"/>
    </source>
</evidence>
<keyword evidence="1 10" id="KW-0540">Nuclease</keyword>
<feature type="binding site" evidence="10">
    <location>
        <position position="214"/>
    </location>
    <ligand>
        <name>Mn(2+)</name>
        <dbReference type="ChEBI" id="CHEBI:29035"/>
    </ligand>
</feature>
<dbReference type="PANTHER" id="PTHR34353">
    <property type="entry name" value="CRISPR-ASSOCIATED ENDONUCLEASE CAS1 1"/>
    <property type="match status" value="1"/>
</dbReference>
<keyword evidence="4 10" id="KW-0378">Hydrolase</keyword>
<evidence type="ECO:0000256" key="9">
    <source>
        <dbReference type="ARBA" id="ARBA00038592"/>
    </source>
</evidence>
<dbReference type="Gene3D" id="1.20.120.920">
    <property type="entry name" value="CRISPR-associated endonuclease Cas1, C-terminal domain"/>
    <property type="match status" value="1"/>
</dbReference>
<organism evidence="11 12">
    <name type="scientific">Dialister invisus</name>
    <dbReference type="NCBI Taxonomy" id="218538"/>
    <lineage>
        <taxon>Bacteria</taxon>
        <taxon>Bacillati</taxon>
        <taxon>Bacillota</taxon>
        <taxon>Negativicutes</taxon>
        <taxon>Veillonellales</taxon>
        <taxon>Veillonellaceae</taxon>
        <taxon>Dialister</taxon>
    </lineage>
</organism>
<evidence type="ECO:0000256" key="5">
    <source>
        <dbReference type="ARBA" id="ARBA00022842"/>
    </source>
</evidence>
<comment type="cofactor">
    <cofactor evidence="10">
        <name>Mg(2+)</name>
        <dbReference type="ChEBI" id="CHEBI:18420"/>
    </cofactor>
    <cofactor evidence="10">
        <name>Mn(2+)</name>
        <dbReference type="ChEBI" id="CHEBI:29035"/>
    </cofactor>
</comment>
<dbReference type="NCBIfam" id="TIGR03639">
    <property type="entry name" value="cas1_NMENI"/>
    <property type="match status" value="1"/>
</dbReference>
<proteinExistence type="inferred from homology"/>
<dbReference type="InterPro" id="IPR019855">
    <property type="entry name" value="CRISPR-assoc_Cas1_NMENI"/>
</dbReference>
<keyword evidence="2 10" id="KW-0479">Metal-binding</keyword>
<dbReference type="HAMAP" id="MF_01470">
    <property type="entry name" value="Cas1"/>
    <property type="match status" value="1"/>
</dbReference>
<dbReference type="GO" id="GO:0051607">
    <property type="term" value="P:defense response to virus"/>
    <property type="evidence" value="ECO:0007669"/>
    <property type="project" value="UniProtKB-UniRule"/>
</dbReference>
<keyword evidence="8 10" id="KW-0464">Manganese</keyword>
<dbReference type="RefSeq" id="WP_276640866.1">
    <property type="nucleotide sequence ID" value="NZ_CATZUD010000039.1"/>
</dbReference>
<comment type="similarity">
    <text evidence="10">Belongs to the CRISPR-associated endonuclease Cas1 family.</text>
</comment>
<dbReference type="EMBL" id="JABZMK010000098">
    <property type="protein sequence ID" value="MBF1130101.1"/>
    <property type="molecule type" value="Genomic_DNA"/>
</dbReference>
<dbReference type="InterPro" id="IPR042206">
    <property type="entry name" value="CRISPR-assoc_Cas1_C"/>
</dbReference>
<evidence type="ECO:0000313" key="11">
    <source>
        <dbReference type="EMBL" id="MBF1130101.1"/>
    </source>
</evidence>
<keyword evidence="7 10" id="KW-0238">DNA-binding</keyword>
<evidence type="ECO:0000256" key="1">
    <source>
        <dbReference type="ARBA" id="ARBA00022722"/>
    </source>
</evidence>
<reference evidence="11" key="1">
    <citation type="submission" date="2020-04" db="EMBL/GenBank/DDBJ databases">
        <title>Deep metagenomics examines the oral microbiome during advanced dental caries in children, revealing novel taxa and co-occurrences with host molecules.</title>
        <authorList>
            <person name="Baker J.L."/>
            <person name="Morton J.T."/>
            <person name="Dinis M."/>
            <person name="Alvarez R."/>
            <person name="Tran N.C."/>
            <person name="Knight R."/>
            <person name="Edlund A."/>
        </authorList>
    </citation>
    <scope>NUCLEOTIDE SEQUENCE</scope>
    <source>
        <strain evidence="11">JCVI_32_bin.14</strain>
    </source>
</reference>
<dbReference type="Pfam" id="PF01867">
    <property type="entry name" value="Cas_Cas1"/>
    <property type="match status" value="1"/>
</dbReference>
<dbReference type="PANTHER" id="PTHR34353:SF2">
    <property type="entry name" value="CRISPR-ASSOCIATED ENDONUCLEASE CAS1 1"/>
    <property type="match status" value="1"/>
</dbReference>
<evidence type="ECO:0000313" key="12">
    <source>
        <dbReference type="Proteomes" id="UP000757890"/>
    </source>
</evidence>
<dbReference type="GO" id="GO:0043571">
    <property type="term" value="P:maintenance of CRISPR repeat elements"/>
    <property type="evidence" value="ECO:0007669"/>
    <property type="project" value="UniProtKB-UniRule"/>
</dbReference>
<comment type="subunit">
    <text evidence="9 10">Homodimer, forms a heterotetramer with a Cas2 homodimer.</text>
</comment>
<sequence length="296" mass="34093">MYQHIMVESGAKVFQKNNRLCIEKGVLHELPAEDIATVVLDNREIIITTYCLEQLSSRGTVVILCNGKHMPESVLLPYGANSRRLKTIRRQISQKKPHLKQLWRQVVQEKIRNQGRCLEFCDKENIVDRLADKVKSGDTTNVESTAAAAYFPMLFGEDFTRRTPYLVNDILNYGYTILRSAIARYLAIYGFEPSLGLFHHSELNAFNLADDLLEPFRPLVDLYAFRFVESEEEYLTKEMRRELVQLLNCNIRSGKEIHSVNHAIEREVQSLSRCFEDASAVLLLPELMPLQAHAYE</sequence>
<dbReference type="GO" id="GO:0046872">
    <property type="term" value="F:metal ion binding"/>
    <property type="evidence" value="ECO:0007669"/>
    <property type="project" value="UniProtKB-UniRule"/>
</dbReference>
<evidence type="ECO:0000256" key="2">
    <source>
        <dbReference type="ARBA" id="ARBA00022723"/>
    </source>
</evidence>
<accession>A0A930B9R0</accession>
<evidence type="ECO:0000256" key="8">
    <source>
        <dbReference type="ARBA" id="ARBA00023211"/>
    </source>
</evidence>
<dbReference type="AlphaFoldDB" id="A0A930B9R0"/>
<keyword evidence="3 10" id="KW-0255">Endonuclease</keyword>
<dbReference type="GO" id="GO:0004520">
    <property type="term" value="F:DNA endonuclease activity"/>
    <property type="evidence" value="ECO:0007669"/>
    <property type="project" value="InterPro"/>
</dbReference>
<keyword evidence="6 10" id="KW-0051">Antiviral defense</keyword>
<evidence type="ECO:0000256" key="6">
    <source>
        <dbReference type="ARBA" id="ARBA00023118"/>
    </source>
</evidence>